<accession>A0A9W8Q4E4</accession>
<keyword evidence="4" id="KW-1185">Reference proteome</keyword>
<protein>
    <recommendedName>
        <fullName evidence="2">Alpha/beta hydrolase fold-3 domain-containing protein</fullName>
    </recommendedName>
</protein>
<dbReference type="SUPFAM" id="SSF53474">
    <property type="entry name" value="alpha/beta-Hydrolases"/>
    <property type="match status" value="1"/>
</dbReference>
<evidence type="ECO:0000259" key="2">
    <source>
        <dbReference type="Pfam" id="PF07859"/>
    </source>
</evidence>
<evidence type="ECO:0000256" key="1">
    <source>
        <dbReference type="ARBA" id="ARBA00022801"/>
    </source>
</evidence>
<dbReference type="Gene3D" id="3.40.50.1820">
    <property type="entry name" value="alpha/beta hydrolase"/>
    <property type="match status" value="1"/>
</dbReference>
<dbReference type="PANTHER" id="PTHR48081">
    <property type="entry name" value="AB HYDROLASE SUPERFAMILY PROTEIN C4A8.06C"/>
    <property type="match status" value="1"/>
</dbReference>
<keyword evidence="1" id="KW-0378">Hydrolase</keyword>
<dbReference type="Proteomes" id="UP001144673">
    <property type="component" value="Chromosome 2"/>
</dbReference>
<dbReference type="KEGG" id="amus:LMH87_004740"/>
<evidence type="ECO:0000313" key="4">
    <source>
        <dbReference type="Proteomes" id="UP001144673"/>
    </source>
</evidence>
<dbReference type="RefSeq" id="XP_056049579.1">
    <property type="nucleotide sequence ID" value="XM_056196008.1"/>
</dbReference>
<dbReference type="GeneID" id="80891899"/>
<organism evidence="3 4">
    <name type="scientific">Akanthomyces muscarius</name>
    <name type="common">Entomopathogenic fungus</name>
    <name type="synonym">Lecanicillium muscarium</name>
    <dbReference type="NCBI Taxonomy" id="2231603"/>
    <lineage>
        <taxon>Eukaryota</taxon>
        <taxon>Fungi</taxon>
        <taxon>Dikarya</taxon>
        <taxon>Ascomycota</taxon>
        <taxon>Pezizomycotina</taxon>
        <taxon>Sordariomycetes</taxon>
        <taxon>Hypocreomycetidae</taxon>
        <taxon>Hypocreales</taxon>
        <taxon>Cordycipitaceae</taxon>
        <taxon>Akanthomyces</taxon>
    </lineage>
</organism>
<feature type="domain" description="Alpha/beta hydrolase fold-3" evidence="2">
    <location>
        <begin position="79"/>
        <end position="291"/>
    </location>
</feature>
<dbReference type="EMBL" id="JAJHUN010000011">
    <property type="protein sequence ID" value="KAJ4145909.1"/>
    <property type="molecule type" value="Genomic_DNA"/>
</dbReference>
<gene>
    <name evidence="3" type="ORF">LMH87_004740</name>
</gene>
<dbReference type="InterPro" id="IPR050300">
    <property type="entry name" value="GDXG_lipolytic_enzyme"/>
</dbReference>
<dbReference type="PANTHER" id="PTHR48081:SF8">
    <property type="entry name" value="ALPHA_BETA HYDROLASE FOLD-3 DOMAIN-CONTAINING PROTEIN-RELATED"/>
    <property type="match status" value="1"/>
</dbReference>
<dbReference type="AlphaFoldDB" id="A0A9W8Q4E4"/>
<comment type="caution">
    <text evidence="3">The sequence shown here is derived from an EMBL/GenBank/DDBJ whole genome shotgun (WGS) entry which is preliminary data.</text>
</comment>
<dbReference type="Pfam" id="PF07859">
    <property type="entry name" value="Abhydrolase_3"/>
    <property type="match status" value="1"/>
</dbReference>
<dbReference type="GO" id="GO:0016787">
    <property type="term" value="F:hydrolase activity"/>
    <property type="evidence" value="ECO:0007669"/>
    <property type="project" value="UniProtKB-KW"/>
</dbReference>
<name>A0A9W8Q4E4_AKAMU</name>
<reference evidence="3" key="1">
    <citation type="journal article" date="2023" name="Access Microbiol">
        <title>De-novo genome assembly for Akanthomyces muscarius, a biocontrol agent of insect agricultural pests.</title>
        <authorList>
            <person name="Erdos Z."/>
            <person name="Studholme D.J."/>
            <person name="Raymond B."/>
            <person name="Sharma M."/>
        </authorList>
    </citation>
    <scope>NUCLEOTIDE SEQUENCE</scope>
    <source>
        <strain evidence="3">Ve6</strain>
    </source>
</reference>
<proteinExistence type="predicted"/>
<sequence length="333" mass="36513">MKMNLSSKDEILSSARIDPEFEEYLTRNATISLQSLERAAISPDEGELIEIAMRDGYRSQIIVHKPTAACDKTPGPAIVLLYGGGFTAGDNTQLNRYARAINKLFGVTAINISYRLAPANTFPIAPNDAWDSLKWIAANQKPLNIDLDAGFVIGGVSAGANLSAVCSQKWLSEDCSPPITGTLLLIPLLLREEIVPKEYKHLWLADAQNAQAPFFNGANVAKAIDAYEPDLNSPDFSPFNANGAHVGLPRTYISVCGLDPLRDDGLIYYQVLRECGVETRLDIYPGVPHGHFRIPQLKSAQKFFRDFLDAVGWTLMDERAPAEVDEAISSLSF</sequence>
<dbReference type="InterPro" id="IPR029058">
    <property type="entry name" value="AB_hydrolase_fold"/>
</dbReference>
<dbReference type="InterPro" id="IPR013094">
    <property type="entry name" value="AB_hydrolase_3"/>
</dbReference>
<evidence type="ECO:0000313" key="3">
    <source>
        <dbReference type="EMBL" id="KAJ4145909.1"/>
    </source>
</evidence>